<dbReference type="PANTHER" id="PTHR36180:SF1">
    <property type="entry name" value="ANTA_ANTB ANTIREPRESSOR DOMAIN-CONTAINING PROTEIN"/>
    <property type="match status" value="1"/>
</dbReference>
<proteinExistence type="predicted"/>
<dbReference type="RefSeq" id="WP_012755100.1">
    <property type="nucleotide sequence ID" value="NC_012846.1"/>
</dbReference>
<evidence type="ECO:0000313" key="2">
    <source>
        <dbReference type="EMBL" id="ACS51074.1"/>
    </source>
</evidence>
<sequence length="169" mass="19622">MNILITISEQNINQETVQTVNARELHAFLEVGRDFTTWIKNRIKTYKFVCAKDYILTFPKTGERQNVCMTEYHLTLDMAKELSMVERNEKGRQARRYFIECEKKFKSLSTDRNLFSYESLKTPEGIGKVLGMIAARLSYVNDLQKELDHYKLVTTEAKRVLTNAIAKAA</sequence>
<dbReference type="AlphaFoldDB" id="C6AD12"/>
<reference evidence="2 3" key="1">
    <citation type="journal article" date="2009" name="PLoS Genet.">
        <title>Run-off replication of host-adaptability genes is associated with gene transfer agents in the genome of mouse-infecting Bartonella grahamii.</title>
        <authorList>
            <person name="Berglund E.C."/>
            <person name="Frank A.C."/>
            <person name="Calteau A."/>
            <person name="Vinnere Pettersson O."/>
            <person name="Granberg F."/>
            <person name="Eriksson A.-S."/>
            <person name="Naeslund K."/>
            <person name="Holmberg M."/>
            <person name="Lindroos H."/>
            <person name="Andersson S.G."/>
        </authorList>
    </citation>
    <scope>NUCLEOTIDE SEQUENCE [LARGE SCALE GENOMIC DNA]</scope>
    <source>
        <strain evidence="3">as4aup</strain>
    </source>
</reference>
<dbReference type="STRING" id="634504.Bgr_07760"/>
<dbReference type="Pfam" id="PF08346">
    <property type="entry name" value="AntA"/>
    <property type="match status" value="1"/>
</dbReference>
<dbReference type="InterPro" id="IPR013557">
    <property type="entry name" value="AntA/B_antirep"/>
</dbReference>
<accession>C6AD12</accession>
<feature type="domain" description="AntA/AntB antirepressor" evidence="1">
    <location>
        <begin position="20"/>
        <end position="88"/>
    </location>
</feature>
<dbReference type="OrthoDB" id="8410826at2"/>
<dbReference type="PANTHER" id="PTHR36180">
    <property type="entry name" value="DNA-BINDING PROTEIN-RELATED-RELATED"/>
    <property type="match status" value="1"/>
</dbReference>
<protein>
    <submittedName>
        <fullName evidence="2">Anti-repressor protein</fullName>
    </submittedName>
</protein>
<dbReference type="eggNOG" id="COG3561">
    <property type="taxonomic scope" value="Bacteria"/>
</dbReference>
<gene>
    <name evidence="2" type="ordered locus">Bgr_07760</name>
</gene>
<dbReference type="EMBL" id="CP001562">
    <property type="protein sequence ID" value="ACS51074.1"/>
    <property type="molecule type" value="Genomic_DNA"/>
</dbReference>
<keyword evidence="3" id="KW-1185">Reference proteome</keyword>
<dbReference type="HOGENOM" id="CLU_1529666_0_0_5"/>
<evidence type="ECO:0000259" key="1">
    <source>
        <dbReference type="Pfam" id="PF08346"/>
    </source>
</evidence>
<dbReference type="KEGG" id="bgr:Bgr_07760"/>
<organism evidence="2 3">
    <name type="scientific">Bartonella grahamii (strain as4aup)</name>
    <dbReference type="NCBI Taxonomy" id="634504"/>
    <lineage>
        <taxon>Bacteria</taxon>
        <taxon>Pseudomonadati</taxon>
        <taxon>Pseudomonadota</taxon>
        <taxon>Alphaproteobacteria</taxon>
        <taxon>Hyphomicrobiales</taxon>
        <taxon>Bartonellaceae</taxon>
        <taxon>Bartonella</taxon>
    </lineage>
</organism>
<evidence type="ECO:0000313" key="3">
    <source>
        <dbReference type="Proteomes" id="UP000001489"/>
    </source>
</evidence>
<dbReference type="Proteomes" id="UP000001489">
    <property type="component" value="Chromosome"/>
</dbReference>
<name>C6AD12_BARGA</name>